<keyword evidence="1" id="KW-0614">Plasmid</keyword>
<proteinExistence type="predicted"/>
<dbReference type="Proteomes" id="UP000019151">
    <property type="component" value="Plasmid 2"/>
</dbReference>
<dbReference type="AlphaFoldDB" id="W0RSV5"/>
<reference evidence="1 2" key="1">
    <citation type="journal article" date="2014" name="Genome Announc.">
        <title>Genome Sequence and Methylome of Soil Bacterium Gemmatirosa kalamazoonensis KBS708T, a Member of the Rarely Cultivated Gemmatimonadetes Phylum.</title>
        <authorList>
            <person name="Debruyn J.M."/>
            <person name="Radosevich M."/>
            <person name="Wommack K.E."/>
            <person name="Polson S.W."/>
            <person name="Hauser L.J."/>
            <person name="Fawaz M.N."/>
            <person name="Korlach J."/>
            <person name="Tsai Y.C."/>
        </authorList>
    </citation>
    <scope>NUCLEOTIDE SEQUENCE [LARGE SCALE GENOMIC DNA]</scope>
    <source>
        <strain evidence="1 2">KBS708</strain>
        <plasmid evidence="2">Plasmid 2</plasmid>
    </source>
</reference>
<dbReference type="KEGG" id="gba:J421_5860"/>
<protein>
    <submittedName>
        <fullName evidence="1">PEP motif putative anchor domain protein</fullName>
    </submittedName>
</protein>
<keyword evidence="2" id="KW-1185">Reference proteome</keyword>
<gene>
    <name evidence="1" type="ORF">J421_5860</name>
</gene>
<name>W0RSV5_9BACT</name>
<dbReference type="EMBL" id="CP007130">
    <property type="protein sequence ID" value="AHG93395.1"/>
    <property type="molecule type" value="Genomic_DNA"/>
</dbReference>
<dbReference type="InParanoid" id="W0RSV5"/>
<evidence type="ECO:0000313" key="2">
    <source>
        <dbReference type="Proteomes" id="UP000019151"/>
    </source>
</evidence>
<organism evidence="1 2">
    <name type="scientific">Gemmatirosa kalamazoonensis</name>
    <dbReference type="NCBI Taxonomy" id="861299"/>
    <lineage>
        <taxon>Bacteria</taxon>
        <taxon>Pseudomonadati</taxon>
        <taxon>Gemmatimonadota</taxon>
        <taxon>Gemmatimonadia</taxon>
        <taxon>Gemmatimonadales</taxon>
        <taxon>Gemmatimonadaceae</taxon>
        <taxon>Gemmatirosa</taxon>
    </lineage>
</organism>
<dbReference type="HOGENOM" id="CLU_2752064_0_0_0"/>
<evidence type="ECO:0000313" key="1">
    <source>
        <dbReference type="EMBL" id="AHG93395.1"/>
    </source>
</evidence>
<accession>W0RSV5</accession>
<geneLocation type="plasmid" evidence="1 2">
    <name>2</name>
</geneLocation>
<sequence length="70" mass="7441">MPGIRVNADDPNFANLTTTWFQTPDRDIAFQMDFGPTTPVATTPEPGTWALPGTGLVGVAGAAARRRRAV</sequence>